<organism evidence="4 5">
    <name type="scientific">Gracilariopsis chorda</name>
    <dbReference type="NCBI Taxonomy" id="448386"/>
    <lineage>
        <taxon>Eukaryota</taxon>
        <taxon>Rhodophyta</taxon>
        <taxon>Florideophyceae</taxon>
        <taxon>Rhodymeniophycidae</taxon>
        <taxon>Gracilariales</taxon>
        <taxon>Gracilariaceae</taxon>
        <taxon>Gracilariopsis</taxon>
    </lineage>
</organism>
<dbReference type="Pfam" id="PF00439">
    <property type="entry name" value="Bromodomain"/>
    <property type="match status" value="1"/>
</dbReference>
<evidence type="ECO:0000256" key="2">
    <source>
        <dbReference type="PROSITE-ProRule" id="PRU00035"/>
    </source>
</evidence>
<dbReference type="OrthoDB" id="21449at2759"/>
<dbReference type="InterPro" id="IPR001487">
    <property type="entry name" value="Bromodomain"/>
</dbReference>
<gene>
    <name evidence="4" type="ORF">BWQ96_08917</name>
</gene>
<comment type="caution">
    <text evidence="4">The sequence shown here is derived from an EMBL/GenBank/DDBJ whole genome shotgun (WGS) entry which is preliminary data.</text>
</comment>
<name>A0A2V3IGZ8_9FLOR</name>
<sequence length="47" mass="5525">MFLEPVKGVAGYHDIIRRPMDRSTVCFKLMGSEYKSLGKFRRDFDLI</sequence>
<keyword evidence="1 2" id="KW-0103">Bromodomain</keyword>
<evidence type="ECO:0000256" key="1">
    <source>
        <dbReference type="ARBA" id="ARBA00023117"/>
    </source>
</evidence>
<reference evidence="4 5" key="1">
    <citation type="journal article" date="2018" name="Mol. Biol. Evol.">
        <title>Analysis of the draft genome of the red seaweed Gracilariopsis chorda provides insights into genome size evolution in Rhodophyta.</title>
        <authorList>
            <person name="Lee J."/>
            <person name="Yang E.C."/>
            <person name="Graf L."/>
            <person name="Yang J.H."/>
            <person name="Qiu H."/>
            <person name="Zel Zion U."/>
            <person name="Chan C.X."/>
            <person name="Stephens T.G."/>
            <person name="Weber A.P.M."/>
            <person name="Boo G.H."/>
            <person name="Boo S.M."/>
            <person name="Kim K.M."/>
            <person name="Shin Y."/>
            <person name="Jung M."/>
            <person name="Lee S.J."/>
            <person name="Yim H.S."/>
            <person name="Lee J.H."/>
            <person name="Bhattacharya D."/>
            <person name="Yoon H.S."/>
        </authorList>
    </citation>
    <scope>NUCLEOTIDE SEQUENCE [LARGE SCALE GENOMIC DNA]</scope>
    <source>
        <strain evidence="4 5">SKKU-2015</strain>
        <tissue evidence="4">Whole body</tissue>
    </source>
</reference>
<dbReference type="SUPFAM" id="SSF47370">
    <property type="entry name" value="Bromodomain"/>
    <property type="match status" value="1"/>
</dbReference>
<protein>
    <recommendedName>
        <fullName evidence="3">Bromo domain-containing protein</fullName>
    </recommendedName>
</protein>
<feature type="domain" description="Bromo" evidence="3">
    <location>
        <begin position="1"/>
        <end position="47"/>
    </location>
</feature>
<evidence type="ECO:0000259" key="3">
    <source>
        <dbReference type="PROSITE" id="PS50014"/>
    </source>
</evidence>
<dbReference type="AlphaFoldDB" id="A0A2V3IGZ8"/>
<evidence type="ECO:0000313" key="5">
    <source>
        <dbReference type="Proteomes" id="UP000247409"/>
    </source>
</evidence>
<dbReference type="PROSITE" id="PS50014">
    <property type="entry name" value="BROMODOMAIN_2"/>
    <property type="match status" value="1"/>
</dbReference>
<dbReference type="InterPro" id="IPR036427">
    <property type="entry name" value="Bromodomain-like_sf"/>
</dbReference>
<dbReference type="Proteomes" id="UP000247409">
    <property type="component" value="Unassembled WGS sequence"/>
</dbReference>
<dbReference type="Gene3D" id="1.20.920.10">
    <property type="entry name" value="Bromodomain-like"/>
    <property type="match status" value="1"/>
</dbReference>
<keyword evidence="5" id="KW-1185">Reference proteome</keyword>
<accession>A0A2V3IGZ8</accession>
<dbReference type="EMBL" id="NBIV01000220">
    <property type="protein sequence ID" value="PXF41347.1"/>
    <property type="molecule type" value="Genomic_DNA"/>
</dbReference>
<evidence type="ECO:0000313" key="4">
    <source>
        <dbReference type="EMBL" id="PXF41347.1"/>
    </source>
</evidence>
<proteinExistence type="predicted"/>